<comment type="caution">
    <text evidence="2">The sequence shown here is derived from an EMBL/GenBank/DDBJ whole genome shotgun (WGS) entry which is preliminary data.</text>
</comment>
<proteinExistence type="predicted"/>
<evidence type="ECO:0008006" key="4">
    <source>
        <dbReference type="Google" id="ProtNLM"/>
    </source>
</evidence>
<keyword evidence="3" id="KW-1185">Reference proteome</keyword>
<feature type="compositionally biased region" description="Basic and acidic residues" evidence="1">
    <location>
        <begin position="170"/>
        <end position="193"/>
    </location>
</feature>
<dbReference type="AlphaFoldDB" id="A0AAW0BFM4"/>
<feature type="region of interest" description="Disordered" evidence="1">
    <location>
        <begin position="153"/>
        <end position="196"/>
    </location>
</feature>
<feature type="region of interest" description="Disordered" evidence="1">
    <location>
        <begin position="98"/>
        <end position="123"/>
    </location>
</feature>
<gene>
    <name evidence="2" type="ORF">R3P38DRAFT_3193794</name>
</gene>
<sequence>MSASSSSLTKRLHISFAPSVPANGPEDLEKALTAHFGKFATVKSVEGLGKLDGVGVPRKFAYISLEGSEAGISRCVSSLSGSIWKGVKVRVGDAKPDFSQRIATENTADPPPPKRKRKRGAVQADDMTLVSPDTAANRPGWKVTEMGRIVRPLRMRPAHPLPPPLVSVVKKTDTGKPKKRRDPDSRARRRTIDPTRWGSVHLKGVFLENAGQMPVHEDVVGSDESSDSADEEEEEEPPEVVPPPARSLTVTQKLPPASIPSPTPPPPSLAPPKSTPLTSTPASPDVDLTSEKTHSLALLQSLFGSRSDADWVGRESVGSDVDEVELLKVGGGGGYVGGEEDGVEYVPMEVDGDDVLPFAGVVEVEEGDEEEEMPPAPQQKAPTQATKLKDLFAAKAPEASFSLLGHLDLDLDLDLELDDELVVPSSTIPAPVPHHQAPEPEPLAPSYISITLDPKEALFFPTSSFAFSRTDHGFYKTQTDAEIRAQWEGEKVGLTQGWKRRWREAGKYLRFLGSLNPATVPMSTMNRDDICVVDRILELRLLPRYTTALGCDPLPLRLVALATSGVYGTSGIDCSLPFGSITTRPLIRPPQHPIHELLKFPNKVDRKFSSKCFINHEPPISFMFSPNMSPSSGANFFAASFSQVARYSE</sequence>
<dbReference type="Proteomes" id="UP001362999">
    <property type="component" value="Unassembled WGS sequence"/>
</dbReference>
<feature type="compositionally biased region" description="Pro residues" evidence="1">
    <location>
        <begin position="257"/>
        <end position="274"/>
    </location>
</feature>
<evidence type="ECO:0000256" key="1">
    <source>
        <dbReference type="SAM" id="MobiDB-lite"/>
    </source>
</evidence>
<feature type="compositionally biased region" description="Low complexity" evidence="1">
    <location>
        <begin position="275"/>
        <end position="284"/>
    </location>
</feature>
<reference evidence="2 3" key="1">
    <citation type="journal article" date="2024" name="J Genomics">
        <title>Draft genome sequencing and assembly of Favolaschia claudopus CIRM-BRFM 2984 isolated from oak limbs.</title>
        <authorList>
            <person name="Navarro D."/>
            <person name="Drula E."/>
            <person name="Chaduli D."/>
            <person name="Cazenave R."/>
            <person name="Ahrendt S."/>
            <person name="Wang J."/>
            <person name="Lipzen A."/>
            <person name="Daum C."/>
            <person name="Barry K."/>
            <person name="Grigoriev I.V."/>
            <person name="Favel A."/>
            <person name="Rosso M.N."/>
            <person name="Martin F."/>
        </authorList>
    </citation>
    <scope>NUCLEOTIDE SEQUENCE [LARGE SCALE GENOMIC DNA]</scope>
    <source>
        <strain evidence="2 3">CIRM-BRFM 2984</strain>
    </source>
</reference>
<dbReference type="EMBL" id="JAWWNJ010000034">
    <property type="protein sequence ID" value="KAK7024875.1"/>
    <property type="molecule type" value="Genomic_DNA"/>
</dbReference>
<protein>
    <recommendedName>
        <fullName evidence="4">RRM domain-containing protein</fullName>
    </recommendedName>
</protein>
<evidence type="ECO:0000313" key="3">
    <source>
        <dbReference type="Proteomes" id="UP001362999"/>
    </source>
</evidence>
<name>A0AAW0BFM4_9AGAR</name>
<evidence type="ECO:0000313" key="2">
    <source>
        <dbReference type="EMBL" id="KAK7024875.1"/>
    </source>
</evidence>
<organism evidence="2 3">
    <name type="scientific">Favolaschia claudopus</name>
    <dbReference type="NCBI Taxonomy" id="2862362"/>
    <lineage>
        <taxon>Eukaryota</taxon>
        <taxon>Fungi</taxon>
        <taxon>Dikarya</taxon>
        <taxon>Basidiomycota</taxon>
        <taxon>Agaricomycotina</taxon>
        <taxon>Agaricomycetes</taxon>
        <taxon>Agaricomycetidae</taxon>
        <taxon>Agaricales</taxon>
        <taxon>Marasmiineae</taxon>
        <taxon>Mycenaceae</taxon>
        <taxon>Favolaschia</taxon>
    </lineage>
</organism>
<feature type="compositionally biased region" description="Acidic residues" evidence="1">
    <location>
        <begin position="220"/>
        <end position="238"/>
    </location>
</feature>
<accession>A0AAW0BFM4</accession>
<feature type="region of interest" description="Disordered" evidence="1">
    <location>
        <begin position="208"/>
        <end position="290"/>
    </location>
</feature>